<keyword evidence="8" id="KW-0963">Cytoplasm</keyword>
<keyword evidence="3 8" id="KW-0378">Hydrolase</keyword>
<comment type="subcellular location">
    <subcellularLocation>
        <location evidence="8">Cytoplasm</location>
    </subcellularLocation>
</comment>
<comment type="function">
    <text evidence="8">Catalyzes the release of premature peptidyl moieties from peptidyl-tRNA molecules trapped in stalled 50S ribosomal subunits, and thus maintains levels of free tRNAs and 50S ribosomes.</text>
</comment>
<dbReference type="RefSeq" id="WP_087009353.1">
    <property type="nucleotide sequence ID" value="NZ_FWFF01000022.1"/>
</dbReference>
<dbReference type="InterPro" id="IPR001328">
    <property type="entry name" value="Pept_tRNA_hydro"/>
</dbReference>
<protein>
    <recommendedName>
        <fullName evidence="7 8">Peptidyl-tRNA hydrolase</fullName>
        <shortName evidence="8">Pth</shortName>
        <ecNumber evidence="1 8">3.1.1.29</ecNumber>
    </recommendedName>
</protein>
<keyword evidence="12" id="KW-1185">Reference proteome</keyword>
<evidence type="ECO:0000256" key="2">
    <source>
        <dbReference type="ARBA" id="ARBA00022555"/>
    </source>
</evidence>
<dbReference type="Pfam" id="PF01195">
    <property type="entry name" value="Pept_tRNA_hydro"/>
    <property type="match status" value="1"/>
</dbReference>
<dbReference type="PANTHER" id="PTHR17224">
    <property type="entry name" value="PEPTIDYL-TRNA HYDROLASE"/>
    <property type="match status" value="1"/>
</dbReference>
<dbReference type="Gene3D" id="3.40.50.1470">
    <property type="entry name" value="Peptidyl-tRNA hydrolase"/>
    <property type="match status" value="1"/>
</dbReference>
<evidence type="ECO:0000256" key="7">
    <source>
        <dbReference type="ARBA" id="ARBA00050038"/>
    </source>
</evidence>
<accession>A0A1X6XQ70</accession>
<evidence type="ECO:0000256" key="10">
    <source>
        <dbReference type="RuleBase" id="RU004320"/>
    </source>
</evidence>
<comment type="subunit">
    <text evidence="8">Monomer.</text>
</comment>
<comment type="catalytic activity">
    <reaction evidence="6 8 9">
        <text>an N-acyl-L-alpha-aminoacyl-tRNA + H2O = an N-acyl-L-amino acid + a tRNA + H(+)</text>
        <dbReference type="Rhea" id="RHEA:54448"/>
        <dbReference type="Rhea" id="RHEA-COMP:10123"/>
        <dbReference type="Rhea" id="RHEA-COMP:13883"/>
        <dbReference type="ChEBI" id="CHEBI:15377"/>
        <dbReference type="ChEBI" id="CHEBI:15378"/>
        <dbReference type="ChEBI" id="CHEBI:59874"/>
        <dbReference type="ChEBI" id="CHEBI:78442"/>
        <dbReference type="ChEBI" id="CHEBI:138191"/>
        <dbReference type="EC" id="3.1.1.29"/>
    </reaction>
</comment>
<feature type="site" description="Stabilizes the basic form of H active site to accept a proton" evidence="8">
    <location>
        <position position="101"/>
    </location>
</feature>
<feature type="active site" description="Proton acceptor" evidence="8">
    <location>
        <position position="23"/>
    </location>
</feature>
<feature type="binding site" evidence="8">
    <location>
        <position position="122"/>
    </location>
    <ligand>
        <name>tRNA</name>
        <dbReference type="ChEBI" id="CHEBI:17843"/>
    </ligand>
</feature>
<evidence type="ECO:0000313" key="11">
    <source>
        <dbReference type="EMBL" id="SLN01278.1"/>
    </source>
</evidence>
<dbReference type="FunFam" id="3.40.50.1470:FF:000001">
    <property type="entry name" value="Peptidyl-tRNA hydrolase"/>
    <property type="match status" value="1"/>
</dbReference>
<name>A0A1X6XQ70_9MICO</name>
<evidence type="ECO:0000313" key="12">
    <source>
        <dbReference type="Proteomes" id="UP000196581"/>
    </source>
</evidence>
<proteinExistence type="inferred from homology"/>
<dbReference type="InterPro" id="IPR018171">
    <property type="entry name" value="Pept_tRNA_hydro_CS"/>
</dbReference>
<dbReference type="AlphaFoldDB" id="A0A1X6XQ70"/>
<dbReference type="GO" id="GO:0004045">
    <property type="term" value="F:peptidyl-tRNA hydrolase activity"/>
    <property type="evidence" value="ECO:0007669"/>
    <property type="project" value="UniProtKB-UniRule"/>
</dbReference>
<dbReference type="HAMAP" id="MF_00083">
    <property type="entry name" value="Pept_tRNA_hydro_bact"/>
    <property type="match status" value="1"/>
</dbReference>
<keyword evidence="2 8" id="KW-0820">tRNA-binding</keyword>
<gene>
    <name evidence="8" type="primary">pth</name>
    <name evidence="11" type="ORF">FM105_14325</name>
</gene>
<dbReference type="NCBIfam" id="TIGR00447">
    <property type="entry name" value="pth"/>
    <property type="match status" value="1"/>
</dbReference>
<dbReference type="GO" id="GO:0072344">
    <property type="term" value="P:rescue of stalled ribosome"/>
    <property type="evidence" value="ECO:0007669"/>
    <property type="project" value="UniProtKB-UniRule"/>
</dbReference>
<dbReference type="PROSITE" id="PS01196">
    <property type="entry name" value="PEPT_TRNA_HYDROL_2"/>
    <property type="match status" value="1"/>
</dbReference>
<dbReference type="EC" id="3.1.1.29" evidence="1 8"/>
<dbReference type="InterPro" id="IPR036416">
    <property type="entry name" value="Pept_tRNA_hydro_sf"/>
</dbReference>
<evidence type="ECO:0000256" key="8">
    <source>
        <dbReference type="HAMAP-Rule" id="MF_00083"/>
    </source>
</evidence>
<dbReference type="GO" id="GO:0000049">
    <property type="term" value="F:tRNA binding"/>
    <property type="evidence" value="ECO:0007669"/>
    <property type="project" value="UniProtKB-UniRule"/>
</dbReference>
<organism evidence="11 12">
    <name type="scientific">Brevibacterium yomogidense</name>
    <dbReference type="NCBI Taxonomy" id="946573"/>
    <lineage>
        <taxon>Bacteria</taxon>
        <taxon>Bacillati</taxon>
        <taxon>Actinomycetota</taxon>
        <taxon>Actinomycetes</taxon>
        <taxon>Micrococcales</taxon>
        <taxon>Brevibacteriaceae</taxon>
        <taxon>Brevibacterium</taxon>
    </lineage>
</organism>
<feature type="binding site" evidence="8">
    <location>
        <position position="18"/>
    </location>
    <ligand>
        <name>tRNA</name>
        <dbReference type="ChEBI" id="CHEBI:17843"/>
    </ligand>
</feature>
<evidence type="ECO:0000256" key="1">
    <source>
        <dbReference type="ARBA" id="ARBA00013260"/>
    </source>
</evidence>
<evidence type="ECO:0000256" key="4">
    <source>
        <dbReference type="ARBA" id="ARBA00022884"/>
    </source>
</evidence>
<evidence type="ECO:0000256" key="5">
    <source>
        <dbReference type="ARBA" id="ARBA00038063"/>
    </source>
</evidence>
<dbReference type="GO" id="GO:0005737">
    <property type="term" value="C:cytoplasm"/>
    <property type="evidence" value="ECO:0007669"/>
    <property type="project" value="UniProtKB-SubCell"/>
</dbReference>
<dbReference type="Proteomes" id="UP000196581">
    <property type="component" value="Unassembled WGS sequence"/>
</dbReference>
<feature type="binding site" evidence="8">
    <location>
        <position position="76"/>
    </location>
    <ligand>
        <name>tRNA</name>
        <dbReference type="ChEBI" id="CHEBI:17843"/>
    </ligand>
</feature>
<dbReference type="PANTHER" id="PTHR17224:SF1">
    <property type="entry name" value="PEPTIDYL-TRNA HYDROLASE"/>
    <property type="match status" value="1"/>
</dbReference>
<feature type="site" description="Discriminates between blocked and unblocked aminoacyl-tRNA" evidence="8">
    <location>
        <position position="13"/>
    </location>
</feature>
<dbReference type="SUPFAM" id="SSF53178">
    <property type="entry name" value="Peptidyl-tRNA hydrolase-like"/>
    <property type="match status" value="1"/>
</dbReference>
<dbReference type="CDD" id="cd00462">
    <property type="entry name" value="PTH"/>
    <property type="match status" value="1"/>
</dbReference>
<evidence type="ECO:0000256" key="6">
    <source>
        <dbReference type="ARBA" id="ARBA00048707"/>
    </source>
</evidence>
<sequence>MASDTWIIVGLGNPGSRYEATRHNIGYLVVDELLRRMGGTLTKSKTRALAATGRLPGAGGLPGPRAVLVRPATYMNESGQPVGQLARFHSVAPDRVIAIHDDVDLDYDSVRLKQGGGEGGHNGLRSLTSHLGTKDYLRVRAGVGRPPGRMDTADYVLGRFTSQERTTLPIFVSDLADAVEAVALEGLEPAQQRFHSPR</sequence>
<dbReference type="EMBL" id="FWFF01000022">
    <property type="protein sequence ID" value="SLN01278.1"/>
    <property type="molecule type" value="Genomic_DNA"/>
</dbReference>
<feature type="binding site" evidence="8">
    <location>
        <position position="74"/>
    </location>
    <ligand>
        <name>tRNA</name>
        <dbReference type="ChEBI" id="CHEBI:17843"/>
    </ligand>
</feature>
<reference evidence="12" key="1">
    <citation type="submission" date="2017-02" db="EMBL/GenBank/DDBJ databases">
        <authorList>
            <person name="Dridi B."/>
        </authorList>
    </citation>
    <scope>NUCLEOTIDE SEQUENCE [LARGE SCALE GENOMIC DNA]</scope>
    <source>
        <strain evidence="12">B Co 03.10</strain>
    </source>
</reference>
<keyword evidence="4 8" id="KW-0694">RNA-binding</keyword>
<evidence type="ECO:0000256" key="3">
    <source>
        <dbReference type="ARBA" id="ARBA00022801"/>
    </source>
</evidence>
<comment type="function">
    <text evidence="8">Hydrolyzes ribosome-free peptidyl-tRNAs (with 1 or more amino acids incorporated), which drop off the ribosome during protein synthesis, or as a result of ribosome stalling.</text>
</comment>
<comment type="similarity">
    <text evidence="5 8 10">Belongs to the PTH family.</text>
</comment>
<dbReference type="PROSITE" id="PS01195">
    <property type="entry name" value="PEPT_TRNA_HYDROL_1"/>
    <property type="match status" value="1"/>
</dbReference>
<evidence type="ECO:0000256" key="9">
    <source>
        <dbReference type="RuleBase" id="RU000673"/>
    </source>
</evidence>
<dbReference type="GO" id="GO:0006515">
    <property type="term" value="P:protein quality control for misfolded or incompletely synthesized proteins"/>
    <property type="evidence" value="ECO:0007669"/>
    <property type="project" value="UniProtKB-UniRule"/>
</dbReference>